<feature type="transmembrane region" description="Helical" evidence="2">
    <location>
        <begin position="768"/>
        <end position="787"/>
    </location>
</feature>
<protein>
    <recommendedName>
        <fullName evidence="6">GH16 domain-containing protein</fullName>
    </recommendedName>
</protein>
<keyword evidence="2" id="KW-0812">Transmembrane</keyword>
<evidence type="ECO:0000313" key="5">
    <source>
        <dbReference type="Proteomes" id="UP000308768"/>
    </source>
</evidence>
<keyword evidence="2" id="KW-1133">Transmembrane helix</keyword>
<dbReference type="Proteomes" id="UP000308768">
    <property type="component" value="Unassembled WGS sequence"/>
</dbReference>
<proteinExistence type="predicted"/>
<feature type="transmembrane region" description="Helical" evidence="2">
    <location>
        <begin position="571"/>
        <end position="598"/>
    </location>
</feature>
<evidence type="ECO:0000313" key="4">
    <source>
        <dbReference type="EMBL" id="TKA61779.1"/>
    </source>
</evidence>
<feature type="transmembrane region" description="Helical" evidence="2">
    <location>
        <begin position="895"/>
        <end position="917"/>
    </location>
</feature>
<dbReference type="InterPro" id="IPR013320">
    <property type="entry name" value="ConA-like_dom_sf"/>
</dbReference>
<feature type="region of interest" description="Disordered" evidence="1">
    <location>
        <begin position="388"/>
        <end position="416"/>
    </location>
</feature>
<dbReference type="PANTHER" id="PTHR38121">
    <property type="entry name" value="GH16 DOMAIN-CONTAINING PROTEIN"/>
    <property type="match status" value="1"/>
</dbReference>
<feature type="chain" id="PRO_5020224993" description="GH16 domain-containing protein" evidence="3">
    <location>
        <begin position="18"/>
        <end position="1048"/>
    </location>
</feature>
<feature type="signal peptide" evidence="3">
    <location>
        <begin position="1"/>
        <end position="17"/>
    </location>
</feature>
<evidence type="ECO:0000256" key="3">
    <source>
        <dbReference type="SAM" id="SignalP"/>
    </source>
</evidence>
<dbReference type="SUPFAM" id="SSF49899">
    <property type="entry name" value="Concanavalin A-like lectins/glucanases"/>
    <property type="match status" value="1"/>
</dbReference>
<accession>A0A4V5ND95</accession>
<keyword evidence="2" id="KW-0472">Membrane</keyword>
<comment type="caution">
    <text evidence="4">The sequence shown here is derived from an EMBL/GenBank/DDBJ whole genome shotgun (WGS) entry which is preliminary data.</text>
</comment>
<feature type="transmembrane region" description="Helical" evidence="2">
    <location>
        <begin position="656"/>
        <end position="678"/>
    </location>
</feature>
<dbReference type="PANTHER" id="PTHR38121:SF2">
    <property type="entry name" value="ACYLTRANSFERASE 3 DOMAIN-CONTAINING PROTEIN"/>
    <property type="match status" value="1"/>
</dbReference>
<dbReference type="EMBL" id="NAJN01001682">
    <property type="protein sequence ID" value="TKA61779.1"/>
    <property type="molecule type" value="Genomic_DNA"/>
</dbReference>
<sequence length="1048" mass="116153">MLLLWSLLQLSFSISLALRMHAAWSTVLLPGLATAWLSVGVAATQTRDCSCGFYDASTQHLFTESTIVYFNESSGLPLEDFAVESYEHKYERDWNAVYRQGAAASNVRLSNSSSFPSLELAVAPPTQDHLVVGGGLRTSRRDIQYGSFRSLMRSPGPRAGGSALSMLVEYNYTQSIELSLQNMEQPTDAWVSMLMHNEGASRDLGVNYTTLSNPSLANHTSSPWDWIEIRVDWTQDAVVYSIGSVRARTVLARDESDFPTVPSPLYIKHWSIGDIYQTQGPPAIASVANVGWVRMFFNSSLMTTPKHEEFDARCHGVDACAVDDMALRGSSIFSPEATLAWEQAKPKTQFRVPAIVLISLFMTMTLVLLLNTFLRRITPIKHTVSTKQAWTENTDSLQPSERQHPSGNADLPSQAPTLFEFPQSHTVVDLAVTHLAQGRDSFDLLGSSPTDTASTTTLAGPGAAQDARHLGTLAFPPPAYPARNISVTWPIEEEIDKTWQEEGAAPDKAIKSGLTATTAAIGLQPPKKRVEYLAGVIAISSIIVTQIHFYLTFLPAVVKPFAPVHYVSELWAYKIIAPYLLNLSWIGPFLTISTRFLVANYLRDGDLRNVAEKTIGRIPRLLLPIVAAALLEYFLIDWGVINSLQSLPSISWSTWPYAAVYSSFGQFLTEILGLIYLIPNAAPQITTNYCTDVLWTIPVQLQGSWQALLSVIVIREVKTPWKRASYYAFCIINNWYAENWGSYFWVGLILADLDITFNYKKCISNRAWVHWLSLLLCFVLAAGGLTLDMVAGLTGIPIVTNEHGLHADYATGLPIAQTANAGYPEYFSPTLDGLIFSVGIHALVDLSPFTQKMLSTKYLMMLFPHTFTIYLIHGFVFWSLGSWVCIRLAALGLPYWLNMLVVAISCYSAIILSLPVLTPAIELIGKNITANIWQAAHEEPAPRRPTLYPFSKTMLLCRNVSLPTVSPYSVGSTAKLLNRDAEECDSENSRELFGDDVEFQDSTDRISRVVEHDSADEITRSRKQDIYKDRKGVVAEVTVVEAGPRSKP</sequence>
<dbReference type="OrthoDB" id="25131at2759"/>
<dbReference type="AlphaFoldDB" id="A0A4V5ND95"/>
<dbReference type="CDD" id="cd00413">
    <property type="entry name" value="Glyco_hydrolase_16"/>
    <property type="match status" value="1"/>
</dbReference>
<feature type="compositionally biased region" description="Polar residues" evidence="1">
    <location>
        <begin position="388"/>
        <end position="400"/>
    </location>
</feature>
<name>A0A4V5ND95_9PEZI</name>
<organism evidence="4 5">
    <name type="scientific">Cryomyces minteri</name>
    <dbReference type="NCBI Taxonomy" id="331657"/>
    <lineage>
        <taxon>Eukaryota</taxon>
        <taxon>Fungi</taxon>
        <taxon>Dikarya</taxon>
        <taxon>Ascomycota</taxon>
        <taxon>Pezizomycotina</taxon>
        <taxon>Dothideomycetes</taxon>
        <taxon>Dothideomycetes incertae sedis</taxon>
        <taxon>Cryomyces</taxon>
    </lineage>
</organism>
<gene>
    <name evidence="4" type="ORF">B0A49_12800</name>
</gene>
<feature type="transmembrane region" description="Helical" evidence="2">
    <location>
        <begin position="532"/>
        <end position="551"/>
    </location>
</feature>
<keyword evidence="5" id="KW-1185">Reference proteome</keyword>
<feature type="transmembrane region" description="Helical" evidence="2">
    <location>
        <begin position="618"/>
        <end position="636"/>
    </location>
</feature>
<feature type="transmembrane region" description="Helical" evidence="2">
    <location>
        <begin position="867"/>
        <end position="889"/>
    </location>
</feature>
<reference evidence="4 5" key="1">
    <citation type="submission" date="2017-03" db="EMBL/GenBank/DDBJ databases">
        <title>Genomes of endolithic fungi from Antarctica.</title>
        <authorList>
            <person name="Coleine C."/>
            <person name="Masonjones S."/>
            <person name="Stajich J.E."/>
        </authorList>
    </citation>
    <scope>NUCLEOTIDE SEQUENCE [LARGE SCALE GENOMIC DNA]</scope>
    <source>
        <strain evidence="4 5">CCFEE 5187</strain>
    </source>
</reference>
<evidence type="ECO:0000256" key="2">
    <source>
        <dbReference type="SAM" id="Phobius"/>
    </source>
</evidence>
<evidence type="ECO:0008006" key="6">
    <source>
        <dbReference type="Google" id="ProtNLM"/>
    </source>
</evidence>
<keyword evidence="3" id="KW-0732">Signal</keyword>
<feature type="transmembrane region" description="Helical" evidence="2">
    <location>
        <begin position="352"/>
        <end position="374"/>
    </location>
</feature>
<dbReference type="Gene3D" id="2.60.120.200">
    <property type="match status" value="1"/>
</dbReference>
<dbReference type="STRING" id="331657.A0A4V5ND95"/>
<evidence type="ECO:0000256" key="1">
    <source>
        <dbReference type="SAM" id="MobiDB-lite"/>
    </source>
</evidence>